<dbReference type="GO" id="GO:0005829">
    <property type="term" value="C:cytosol"/>
    <property type="evidence" value="ECO:0007669"/>
    <property type="project" value="TreeGrafter"/>
</dbReference>
<name>Q6NH61_CORDI</name>
<dbReference type="NCBIfam" id="NF005743">
    <property type="entry name" value="PRK07567.1"/>
    <property type="match status" value="1"/>
</dbReference>
<dbReference type="PANTHER" id="PTHR42695">
    <property type="entry name" value="GLUTAMINE AMIDOTRANSFERASE YLR126C-RELATED"/>
    <property type="match status" value="1"/>
</dbReference>
<evidence type="ECO:0000259" key="1">
    <source>
        <dbReference type="Pfam" id="PF00117"/>
    </source>
</evidence>
<evidence type="ECO:0000313" key="2">
    <source>
        <dbReference type="EMBL" id="CAE49812.1"/>
    </source>
</evidence>
<dbReference type="KEGG" id="cdi:DIP1285"/>
<gene>
    <name evidence="2" type="ordered locus">DIP1285</name>
</gene>
<proteinExistence type="predicted"/>
<dbReference type="InterPro" id="IPR017926">
    <property type="entry name" value="GATASE"/>
</dbReference>
<dbReference type="AlphaFoldDB" id="Q6NH61"/>
<protein>
    <recommendedName>
        <fullName evidence="1">Glutamine amidotransferase domain-containing protein</fullName>
    </recommendedName>
</protein>
<sequence>MTYMVSILLVSPRPGHDVATAERNDVLRATGLAPEQLEQVLIDDVEKHLPDFSRFDGIIVGGSPLNISNETYSDWQKHVHTELSRIVYSAIPSFFICYGNSFLVDLTGGTVGRTHPEDSGATIVSLTADGLTDRITRDLPTTFTSLTGHTENAICLGDSTVLLATGDTCPIQMIRANETTWACQFHAEMDAQAMKTRMDFYKDYGYFSPEDYDAIVSSLPSIDTTYSNRVLRNFIEVCEGKR</sequence>
<dbReference type="STRING" id="257309.DIP1285"/>
<dbReference type="EMBL" id="BX248357">
    <property type="protein sequence ID" value="CAE49812.1"/>
    <property type="molecule type" value="Genomic_DNA"/>
</dbReference>
<reference evidence="2 3" key="1">
    <citation type="journal article" date="2003" name="Nucleic Acids Res.">
        <title>The complete genome sequence and analysis of Corynebacterium diphtheriae NCTC13129.</title>
        <authorList>
            <person name="Cerdeno-Tarraga A.M."/>
            <person name="Efstratiou A."/>
            <person name="Dover L.G."/>
            <person name="Holden M.T.G."/>
            <person name="Pallen M."/>
            <person name="Bentley S.D."/>
            <person name="Besra G.S."/>
            <person name="Churcher C."/>
            <person name="James K.D."/>
            <person name="De Zoysa A."/>
            <person name="Chillingworth T."/>
            <person name="Cronin A."/>
            <person name="Dowd L."/>
            <person name="Feltwell T."/>
            <person name="Hamlin N."/>
            <person name="Holroyd S."/>
            <person name="Jagels K."/>
            <person name="Moule S."/>
            <person name="Quail M.A."/>
            <person name="Rabbinowitsch E."/>
            <person name="Rutherford K."/>
            <person name="Thomson N.R."/>
            <person name="Unwin L."/>
            <person name="Whitehead S."/>
            <person name="Barrell B.G.Parkhill.J."/>
        </authorList>
    </citation>
    <scope>NUCLEOTIDE SEQUENCE [LARGE SCALE GENOMIC DNA]</scope>
    <source>
        <strain evidence="3">ATCC 700971 / NCTC 13129 / Biotype gravis</strain>
    </source>
</reference>
<keyword evidence="3" id="KW-1185">Reference proteome</keyword>
<dbReference type="SUPFAM" id="SSF52317">
    <property type="entry name" value="Class I glutamine amidotransferase-like"/>
    <property type="match status" value="1"/>
</dbReference>
<dbReference type="Pfam" id="PF00117">
    <property type="entry name" value="GATase"/>
    <property type="match status" value="1"/>
</dbReference>
<evidence type="ECO:0000313" key="3">
    <source>
        <dbReference type="Proteomes" id="UP000002198"/>
    </source>
</evidence>
<dbReference type="Gene3D" id="3.40.50.880">
    <property type="match status" value="1"/>
</dbReference>
<accession>Q6NH61</accession>
<dbReference type="InterPro" id="IPR029062">
    <property type="entry name" value="Class_I_gatase-like"/>
</dbReference>
<feature type="domain" description="Glutamine amidotransferase" evidence="1">
    <location>
        <begin position="51"/>
        <end position="198"/>
    </location>
</feature>
<dbReference type="Proteomes" id="UP000002198">
    <property type="component" value="Chromosome"/>
</dbReference>
<dbReference type="PANTHER" id="PTHR42695:SF5">
    <property type="entry name" value="GLUTAMINE AMIDOTRANSFERASE YLR126C-RELATED"/>
    <property type="match status" value="1"/>
</dbReference>
<organism evidence="2 3">
    <name type="scientific">Corynebacterium diphtheriae (strain ATCC 700971 / NCTC 13129 / Biotype gravis)</name>
    <dbReference type="NCBI Taxonomy" id="257309"/>
    <lineage>
        <taxon>Bacteria</taxon>
        <taxon>Bacillati</taxon>
        <taxon>Actinomycetota</taxon>
        <taxon>Actinomycetes</taxon>
        <taxon>Mycobacteriales</taxon>
        <taxon>Corynebacteriaceae</taxon>
        <taxon>Corynebacterium</taxon>
    </lineage>
</organism>
<dbReference type="HOGENOM" id="CLU_054974_4_0_11"/>
<dbReference type="CDD" id="cd01741">
    <property type="entry name" value="GATase1_1"/>
    <property type="match status" value="1"/>
</dbReference>
<dbReference type="InterPro" id="IPR044992">
    <property type="entry name" value="ChyE-like"/>
</dbReference>
<dbReference type="PROSITE" id="PS51273">
    <property type="entry name" value="GATASE_TYPE_1"/>
    <property type="match status" value="1"/>
</dbReference>